<dbReference type="Proteomes" id="UP000002028">
    <property type="component" value="Chromosome"/>
</dbReference>
<evidence type="ECO:0000313" key="4">
    <source>
        <dbReference type="Proteomes" id="UP000002028"/>
    </source>
</evidence>
<keyword evidence="4" id="KW-1185">Reference proteome</keyword>
<protein>
    <recommendedName>
        <fullName evidence="2">2TM domain-containing protein</fullName>
    </recommendedName>
</protein>
<feature type="transmembrane region" description="Helical" evidence="1">
    <location>
        <begin position="37"/>
        <end position="57"/>
    </location>
</feature>
<sequence length="109" mass="12968">MIYLKHIKLMETAQNTPQRDPYLWKQAKARVGFRMHLRAYLVINTGLWLMWAFSSFIINTATAHSGTLFPWPIFPMLGWGIGLATHYFTIFRTNERDMIEQEYQKLVRM</sequence>
<keyword evidence="1" id="KW-0812">Transmembrane</keyword>
<evidence type="ECO:0000313" key="3">
    <source>
        <dbReference type="EMBL" id="ADB38845.1"/>
    </source>
</evidence>
<accession>D2QJD2</accession>
<proteinExistence type="predicted"/>
<evidence type="ECO:0000259" key="2">
    <source>
        <dbReference type="Pfam" id="PF13239"/>
    </source>
</evidence>
<dbReference type="Pfam" id="PF13239">
    <property type="entry name" value="2TM"/>
    <property type="match status" value="1"/>
</dbReference>
<keyword evidence="1" id="KW-1133">Transmembrane helix</keyword>
<dbReference type="EMBL" id="CP001769">
    <property type="protein sequence ID" value="ADB38845.1"/>
    <property type="molecule type" value="Genomic_DNA"/>
</dbReference>
<gene>
    <name evidence="3" type="ordered locus">Slin_2831</name>
</gene>
<evidence type="ECO:0000256" key="1">
    <source>
        <dbReference type="SAM" id="Phobius"/>
    </source>
</evidence>
<feature type="domain" description="2TM" evidence="2">
    <location>
        <begin position="25"/>
        <end position="96"/>
    </location>
</feature>
<dbReference type="HOGENOM" id="CLU_173284_1_1_10"/>
<dbReference type="eggNOG" id="ENOG50333U2">
    <property type="taxonomic scope" value="Bacteria"/>
</dbReference>
<organism evidence="3 4">
    <name type="scientific">Spirosoma linguale (strain ATCC 33905 / DSM 74 / LMG 10896 / Claus 1)</name>
    <dbReference type="NCBI Taxonomy" id="504472"/>
    <lineage>
        <taxon>Bacteria</taxon>
        <taxon>Pseudomonadati</taxon>
        <taxon>Bacteroidota</taxon>
        <taxon>Cytophagia</taxon>
        <taxon>Cytophagales</taxon>
        <taxon>Cytophagaceae</taxon>
        <taxon>Spirosoma</taxon>
    </lineage>
</organism>
<keyword evidence="1" id="KW-0472">Membrane</keyword>
<reference evidence="3 4" key="1">
    <citation type="journal article" date="2010" name="Stand. Genomic Sci.">
        <title>Complete genome sequence of Spirosoma linguale type strain (1).</title>
        <authorList>
            <person name="Lail K."/>
            <person name="Sikorski J."/>
            <person name="Saunders E."/>
            <person name="Lapidus A."/>
            <person name="Glavina Del Rio T."/>
            <person name="Copeland A."/>
            <person name="Tice H."/>
            <person name="Cheng J.-F."/>
            <person name="Lucas S."/>
            <person name="Nolan M."/>
            <person name="Bruce D."/>
            <person name="Goodwin L."/>
            <person name="Pitluck S."/>
            <person name="Ivanova N."/>
            <person name="Mavromatis K."/>
            <person name="Ovchinnikova G."/>
            <person name="Pati A."/>
            <person name="Chen A."/>
            <person name="Palaniappan K."/>
            <person name="Land M."/>
            <person name="Hauser L."/>
            <person name="Chang Y.-J."/>
            <person name="Jeffries C.D."/>
            <person name="Chain P."/>
            <person name="Brettin T."/>
            <person name="Detter J.C."/>
            <person name="Schuetze A."/>
            <person name="Rohde M."/>
            <person name="Tindall B.J."/>
            <person name="Goeker M."/>
            <person name="Bristow J."/>
            <person name="Eisen J.A."/>
            <person name="Markowitz V."/>
            <person name="Hugenholtz P."/>
            <person name="Kyrpides N.C."/>
            <person name="Klenk H.-P."/>
            <person name="Chen F."/>
        </authorList>
    </citation>
    <scope>NUCLEOTIDE SEQUENCE [LARGE SCALE GENOMIC DNA]</scope>
    <source>
        <strain evidence="4">ATCC 33905 / DSM 74 / LMG 10896 / Claus 1</strain>
    </source>
</reference>
<dbReference type="AlphaFoldDB" id="D2QJD2"/>
<dbReference type="InterPro" id="IPR025698">
    <property type="entry name" value="2TM_dom"/>
</dbReference>
<feature type="transmembrane region" description="Helical" evidence="1">
    <location>
        <begin position="69"/>
        <end position="90"/>
    </location>
</feature>
<dbReference type="KEGG" id="sli:Slin_2831"/>
<name>D2QJD2_SPILD</name>